<feature type="transmembrane region" description="Helical" evidence="1">
    <location>
        <begin position="168"/>
        <end position="185"/>
    </location>
</feature>
<keyword evidence="3" id="KW-1185">Reference proteome</keyword>
<evidence type="ECO:0000313" key="3">
    <source>
        <dbReference type="Proteomes" id="UP001595923"/>
    </source>
</evidence>
<keyword evidence="1" id="KW-0812">Transmembrane</keyword>
<feature type="transmembrane region" description="Helical" evidence="1">
    <location>
        <begin position="20"/>
        <end position="40"/>
    </location>
</feature>
<sequence length="234" mass="24561">MTTAPPLTAPSARRTRIGALLWVLSSIQFFAAHLIVQSAWPRPYSWALNNVSDLGAVTCSTAGAEPHVRYVCSPLHDVMNVSFLVQGAMLIAGAVLLPALWRRRAIIAWAGGALLCLQGAGWLVVGLAPADAHEDPHSLGALLVAAGNIGLIVTAVGATRGALRDVRISALLAGTVGCAATWLFATDSDLGLGLGAMERLWLFPVQVWIAYAGIRLLAGTGCLAWTHGDIRADR</sequence>
<dbReference type="InterPro" id="IPR009339">
    <property type="entry name" value="DUF998"/>
</dbReference>
<feature type="transmembrane region" description="Helical" evidence="1">
    <location>
        <begin position="83"/>
        <end position="101"/>
    </location>
</feature>
<feature type="transmembrane region" description="Helical" evidence="1">
    <location>
        <begin position="106"/>
        <end position="125"/>
    </location>
</feature>
<organism evidence="2 3">
    <name type="scientific">Nocardiopsis mangrovi</name>
    <dbReference type="NCBI Taxonomy" id="1179818"/>
    <lineage>
        <taxon>Bacteria</taxon>
        <taxon>Bacillati</taxon>
        <taxon>Actinomycetota</taxon>
        <taxon>Actinomycetes</taxon>
        <taxon>Streptosporangiales</taxon>
        <taxon>Nocardiopsidaceae</taxon>
        <taxon>Nocardiopsis</taxon>
    </lineage>
</organism>
<gene>
    <name evidence="2" type="ORF">ACFO4E_01450</name>
</gene>
<proteinExistence type="predicted"/>
<protein>
    <submittedName>
        <fullName evidence="2">DUF998 domain-containing protein</fullName>
    </submittedName>
</protein>
<keyword evidence="1" id="KW-1133">Transmembrane helix</keyword>
<feature type="transmembrane region" description="Helical" evidence="1">
    <location>
        <begin position="205"/>
        <end position="226"/>
    </location>
</feature>
<reference evidence="3" key="1">
    <citation type="journal article" date="2019" name="Int. J. Syst. Evol. Microbiol.">
        <title>The Global Catalogue of Microorganisms (GCM) 10K type strain sequencing project: providing services to taxonomists for standard genome sequencing and annotation.</title>
        <authorList>
            <consortium name="The Broad Institute Genomics Platform"/>
            <consortium name="The Broad Institute Genome Sequencing Center for Infectious Disease"/>
            <person name="Wu L."/>
            <person name="Ma J."/>
        </authorList>
    </citation>
    <scope>NUCLEOTIDE SEQUENCE [LARGE SCALE GENOMIC DNA]</scope>
    <source>
        <strain evidence="3">XZYJ18</strain>
    </source>
</reference>
<dbReference type="EMBL" id="JBHSFQ010000001">
    <property type="protein sequence ID" value="MFC4560512.1"/>
    <property type="molecule type" value="Genomic_DNA"/>
</dbReference>
<comment type="caution">
    <text evidence="2">The sequence shown here is derived from an EMBL/GenBank/DDBJ whole genome shotgun (WGS) entry which is preliminary data.</text>
</comment>
<evidence type="ECO:0000313" key="2">
    <source>
        <dbReference type="EMBL" id="MFC4560512.1"/>
    </source>
</evidence>
<dbReference type="Proteomes" id="UP001595923">
    <property type="component" value="Unassembled WGS sequence"/>
</dbReference>
<accession>A0ABV9DPD6</accession>
<feature type="transmembrane region" description="Helical" evidence="1">
    <location>
        <begin position="137"/>
        <end position="156"/>
    </location>
</feature>
<evidence type="ECO:0000256" key="1">
    <source>
        <dbReference type="SAM" id="Phobius"/>
    </source>
</evidence>
<dbReference type="Pfam" id="PF06197">
    <property type="entry name" value="DUF998"/>
    <property type="match status" value="1"/>
</dbReference>
<name>A0ABV9DPD6_9ACTN</name>
<dbReference type="RefSeq" id="WP_378570695.1">
    <property type="nucleotide sequence ID" value="NZ_JBHSFQ010000001.1"/>
</dbReference>
<keyword evidence="1" id="KW-0472">Membrane</keyword>